<dbReference type="SUPFAM" id="SSF82199">
    <property type="entry name" value="SET domain"/>
    <property type="match status" value="1"/>
</dbReference>
<name>A0ABR3JZI0_9AGAR</name>
<accession>A0ABR3JZI0</accession>
<feature type="region of interest" description="Disordered" evidence="1">
    <location>
        <begin position="386"/>
        <end position="406"/>
    </location>
</feature>
<dbReference type="Proteomes" id="UP001556367">
    <property type="component" value="Unassembled WGS sequence"/>
</dbReference>
<proteinExistence type="predicted"/>
<keyword evidence="2" id="KW-0472">Membrane</keyword>
<evidence type="ECO:0000313" key="4">
    <source>
        <dbReference type="EMBL" id="KAL0960825.1"/>
    </source>
</evidence>
<keyword evidence="2" id="KW-0812">Transmembrane</keyword>
<evidence type="ECO:0000259" key="3">
    <source>
        <dbReference type="PROSITE" id="PS50280"/>
    </source>
</evidence>
<dbReference type="Gene3D" id="2.170.270.10">
    <property type="entry name" value="SET domain"/>
    <property type="match status" value="1"/>
</dbReference>
<keyword evidence="2" id="KW-1133">Transmembrane helix</keyword>
<evidence type="ECO:0000313" key="5">
    <source>
        <dbReference type="Proteomes" id="UP001556367"/>
    </source>
</evidence>
<dbReference type="Pfam" id="PF00856">
    <property type="entry name" value="SET"/>
    <property type="match status" value="1"/>
</dbReference>
<dbReference type="PANTHER" id="PTHR47332">
    <property type="entry name" value="SET DOMAIN-CONTAINING PROTEIN 5"/>
    <property type="match status" value="1"/>
</dbReference>
<dbReference type="InterPro" id="IPR053185">
    <property type="entry name" value="SET_domain_protein"/>
</dbReference>
<evidence type="ECO:0000256" key="1">
    <source>
        <dbReference type="SAM" id="MobiDB-lite"/>
    </source>
</evidence>
<gene>
    <name evidence="4" type="ORF">HGRIS_005844</name>
</gene>
<dbReference type="CDD" id="cd20071">
    <property type="entry name" value="SET_SMYD"/>
    <property type="match status" value="1"/>
</dbReference>
<feature type="compositionally biased region" description="Low complexity" evidence="1">
    <location>
        <begin position="1"/>
        <end position="18"/>
    </location>
</feature>
<dbReference type="InterPro" id="IPR046341">
    <property type="entry name" value="SET_dom_sf"/>
</dbReference>
<dbReference type="PROSITE" id="PS50280">
    <property type="entry name" value="SET"/>
    <property type="match status" value="1"/>
</dbReference>
<sequence length="406" mass="44796">MAPTSQSTSSKARASASRKQSKKVSTKLESSKPNGVQLSLFSLLIASLGIAIFYFVPRSHAPVQSAENGSATAFKEVSLDGRGIGLVATRDIEPGELLIRERPLFVVPPEVSSPLVLISNILMRMQPHEREAFMNLSYVDVNFPAHLTDRTGKPEDHPLALALAIFQTNAVSAGSHVGLFPRMARLNHGCAGSFNSVYSWREDEGELVVHAIKRIAKDQELLTTYTDTKKTRSQRRCVRLLRVWGISPWASVPENSAPIVHLYVRREYLAQTYGFHCSCACCSLPADQSRNSDIRLSAMAMLYSRLAEWGDPSKGVSGRQAIEFAREIITLGDEEGYVSERGRLAADAAWVAAAHSDADAFREWALLAHQWYSIELGRDSKDAQEMERLAENPESHSAWGTRGKGL</sequence>
<dbReference type="InterPro" id="IPR001214">
    <property type="entry name" value="SET_dom"/>
</dbReference>
<keyword evidence="5" id="KW-1185">Reference proteome</keyword>
<organism evidence="4 5">
    <name type="scientific">Hohenbuehelia grisea</name>
    <dbReference type="NCBI Taxonomy" id="104357"/>
    <lineage>
        <taxon>Eukaryota</taxon>
        <taxon>Fungi</taxon>
        <taxon>Dikarya</taxon>
        <taxon>Basidiomycota</taxon>
        <taxon>Agaricomycotina</taxon>
        <taxon>Agaricomycetes</taxon>
        <taxon>Agaricomycetidae</taxon>
        <taxon>Agaricales</taxon>
        <taxon>Pleurotineae</taxon>
        <taxon>Pleurotaceae</taxon>
        <taxon>Hohenbuehelia</taxon>
    </lineage>
</organism>
<evidence type="ECO:0000256" key="2">
    <source>
        <dbReference type="SAM" id="Phobius"/>
    </source>
</evidence>
<feature type="domain" description="SET" evidence="3">
    <location>
        <begin position="61"/>
        <end position="226"/>
    </location>
</feature>
<dbReference type="EMBL" id="JASNQZ010000001">
    <property type="protein sequence ID" value="KAL0960825.1"/>
    <property type="molecule type" value="Genomic_DNA"/>
</dbReference>
<comment type="caution">
    <text evidence="4">The sequence shown here is derived from an EMBL/GenBank/DDBJ whole genome shotgun (WGS) entry which is preliminary data.</text>
</comment>
<protein>
    <recommendedName>
        <fullName evidence="3">SET domain-containing protein</fullName>
    </recommendedName>
</protein>
<feature type="transmembrane region" description="Helical" evidence="2">
    <location>
        <begin position="36"/>
        <end position="56"/>
    </location>
</feature>
<feature type="region of interest" description="Disordered" evidence="1">
    <location>
        <begin position="1"/>
        <end position="28"/>
    </location>
</feature>
<dbReference type="PANTHER" id="PTHR47332:SF4">
    <property type="entry name" value="SET DOMAIN-CONTAINING PROTEIN 5"/>
    <property type="match status" value="1"/>
</dbReference>
<reference evidence="5" key="1">
    <citation type="submission" date="2024-06" db="EMBL/GenBank/DDBJ databases">
        <title>Multi-omics analyses provide insights into the biosynthesis of the anticancer antibiotic pleurotin in Hohenbuehelia grisea.</title>
        <authorList>
            <person name="Weaver J.A."/>
            <person name="Alberti F."/>
        </authorList>
    </citation>
    <scope>NUCLEOTIDE SEQUENCE [LARGE SCALE GENOMIC DNA]</scope>
    <source>
        <strain evidence="5">T-177</strain>
    </source>
</reference>